<protein>
    <recommendedName>
        <fullName evidence="6">Serine protease HTRA2, mitochondrial</fullName>
        <ecNumber evidence="5">3.4.21.108</ecNumber>
    </recommendedName>
    <alternativeName>
        <fullName evidence="17">High temperature requirement protein A2</fullName>
    </alternativeName>
</protein>
<keyword evidence="8" id="KW-0812">Transmembrane</keyword>
<keyword evidence="13" id="KW-1133">Transmembrane helix</keyword>
<evidence type="ECO:0000256" key="14">
    <source>
        <dbReference type="ARBA" id="ARBA00023128"/>
    </source>
</evidence>
<evidence type="ECO:0000256" key="9">
    <source>
        <dbReference type="ARBA" id="ARBA00022703"/>
    </source>
</evidence>
<evidence type="ECO:0000256" key="2">
    <source>
        <dbReference type="ARBA" id="ARBA00004304"/>
    </source>
</evidence>
<dbReference type="EC" id="3.4.21.108" evidence="5"/>
<dbReference type="PROSITE" id="PS50106">
    <property type="entry name" value="PDZ"/>
    <property type="match status" value="1"/>
</dbReference>
<evidence type="ECO:0000256" key="4">
    <source>
        <dbReference type="ARBA" id="ARBA00010541"/>
    </source>
</evidence>
<accession>A0A0L0CA47</accession>
<organism evidence="20 21">
    <name type="scientific">Lucilia cuprina</name>
    <name type="common">Green bottle fly</name>
    <name type="synonym">Australian sheep blowfly</name>
    <dbReference type="NCBI Taxonomy" id="7375"/>
    <lineage>
        <taxon>Eukaryota</taxon>
        <taxon>Metazoa</taxon>
        <taxon>Ecdysozoa</taxon>
        <taxon>Arthropoda</taxon>
        <taxon>Hexapoda</taxon>
        <taxon>Insecta</taxon>
        <taxon>Pterygota</taxon>
        <taxon>Neoptera</taxon>
        <taxon>Endopterygota</taxon>
        <taxon>Diptera</taxon>
        <taxon>Brachycera</taxon>
        <taxon>Muscomorpha</taxon>
        <taxon>Oestroidea</taxon>
        <taxon>Calliphoridae</taxon>
        <taxon>Luciliinae</taxon>
        <taxon>Lucilia</taxon>
    </lineage>
</organism>
<evidence type="ECO:0000256" key="7">
    <source>
        <dbReference type="ARBA" id="ARBA00022670"/>
    </source>
</evidence>
<dbReference type="PANTHER" id="PTHR22939">
    <property type="entry name" value="SERINE PROTEASE FAMILY S1C HTRA-RELATED"/>
    <property type="match status" value="1"/>
</dbReference>
<keyword evidence="12" id="KW-0809">Transit peptide</keyword>
<evidence type="ECO:0000256" key="3">
    <source>
        <dbReference type="ARBA" id="ARBA00004375"/>
    </source>
</evidence>
<keyword evidence="21" id="KW-1185">Reference proteome</keyword>
<dbReference type="AlphaFoldDB" id="A0A0L0CA47"/>
<evidence type="ECO:0000313" key="21">
    <source>
        <dbReference type="Proteomes" id="UP000037069"/>
    </source>
</evidence>
<evidence type="ECO:0000256" key="6">
    <source>
        <dbReference type="ARBA" id="ARBA00016929"/>
    </source>
</evidence>
<evidence type="ECO:0000256" key="16">
    <source>
        <dbReference type="ARBA" id="ARBA00023145"/>
    </source>
</evidence>
<evidence type="ECO:0000256" key="18">
    <source>
        <dbReference type="ARBA" id="ARBA00035606"/>
    </source>
</evidence>
<dbReference type="OMA" id="IMSPEGY"/>
<dbReference type="GO" id="GO:0007005">
    <property type="term" value="P:mitochondrion organization"/>
    <property type="evidence" value="ECO:0007669"/>
    <property type="project" value="UniProtKB-ARBA"/>
</dbReference>
<dbReference type="GO" id="GO:0031966">
    <property type="term" value="C:mitochondrial membrane"/>
    <property type="evidence" value="ECO:0007669"/>
    <property type="project" value="UniProtKB-SubCell"/>
</dbReference>
<reference evidence="20 21" key="1">
    <citation type="journal article" date="2015" name="Nat. Commun.">
        <title>Lucilia cuprina genome unlocks parasitic fly biology to underpin future interventions.</title>
        <authorList>
            <person name="Anstead C.A."/>
            <person name="Korhonen P.K."/>
            <person name="Young N.D."/>
            <person name="Hall R.S."/>
            <person name="Jex A.R."/>
            <person name="Murali S.C."/>
            <person name="Hughes D.S."/>
            <person name="Lee S.F."/>
            <person name="Perry T."/>
            <person name="Stroehlein A.J."/>
            <person name="Ansell B.R."/>
            <person name="Breugelmans B."/>
            <person name="Hofmann A."/>
            <person name="Qu J."/>
            <person name="Dugan S."/>
            <person name="Lee S.L."/>
            <person name="Chao H."/>
            <person name="Dinh H."/>
            <person name="Han Y."/>
            <person name="Doddapaneni H.V."/>
            <person name="Worley K.C."/>
            <person name="Muzny D.M."/>
            <person name="Ioannidis P."/>
            <person name="Waterhouse R.M."/>
            <person name="Zdobnov E.M."/>
            <person name="James P.J."/>
            <person name="Bagnall N.H."/>
            <person name="Kotze A.C."/>
            <person name="Gibbs R.A."/>
            <person name="Richards S."/>
            <person name="Batterham P."/>
            <person name="Gasser R.B."/>
        </authorList>
    </citation>
    <scope>NUCLEOTIDE SEQUENCE [LARGE SCALE GENOMIC DNA]</scope>
    <source>
        <strain evidence="20 21">LS</strain>
        <tissue evidence="20">Full body</tissue>
    </source>
</reference>
<dbReference type="InterPro" id="IPR001940">
    <property type="entry name" value="Peptidase_S1C"/>
</dbReference>
<dbReference type="OrthoDB" id="4217619at2759"/>
<dbReference type="EMBL" id="JRES01000789">
    <property type="protein sequence ID" value="KNC28319.1"/>
    <property type="molecule type" value="Genomic_DNA"/>
</dbReference>
<comment type="catalytic activity">
    <reaction evidence="1">
        <text>Cleavage of non-polar aliphatic amino-acids at the P1 position, with a preference for Val, Ile and Met. At the P2 and P3 positions, Arg is selected most strongly with a secondary preference for other hydrophilic residues.</text>
        <dbReference type="EC" id="3.4.21.108"/>
    </reaction>
</comment>
<dbReference type="Gene3D" id="2.30.42.10">
    <property type="match status" value="1"/>
</dbReference>
<dbReference type="PANTHER" id="PTHR22939:SF129">
    <property type="entry name" value="SERINE PROTEASE HTRA2, MITOCHONDRIAL"/>
    <property type="match status" value="1"/>
</dbReference>
<comment type="subcellular location">
    <subcellularLocation>
        <location evidence="3">Mitochondrion intermembrane space</location>
        <topology evidence="3">Single-pass membrane protein</topology>
    </subcellularLocation>
    <subcellularLocation>
        <location evidence="2">Mitochondrion membrane</location>
        <topology evidence="2">Single-pass membrane protein</topology>
    </subcellularLocation>
</comment>
<feature type="domain" description="PDZ" evidence="19">
    <location>
        <begin position="310"/>
        <end position="416"/>
    </location>
</feature>
<dbReference type="GO" id="GO:0005758">
    <property type="term" value="C:mitochondrial intermembrane space"/>
    <property type="evidence" value="ECO:0007669"/>
    <property type="project" value="UniProtKB-SubCell"/>
</dbReference>
<evidence type="ECO:0000256" key="1">
    <source>
        <dbReference type="ARBA" id="ARBA00001760"/>
    </source>
</evidence>
<dbReference type="FunFam" id="2.40.10.120:FF:000004">
    <property type="entry name" value="Serine protease HTRA2, mitochondrial"/>
    <property type="match status" value="1"/>
</dbReference>
<comment type="function">
    <text evidence="18">Serine protease that shows proteolytic activity against a non-specific substrate beta-casein. Promotes or induces cell death either by direct binding to and inhibition of BIRC proteins (also called inhibitor of apoptosis proteins, IAPs), leading to an increase in caspase activity, or by a BIRC inhibition-independent, caspase-independent and serine protease activity-dependent mechanism. Can antagonize antiapoptotic activity of th/Diap1 by directly inducing the degradation of th/Diap1.</text>
</comment>
<evidence type="ECO:0000256" key="17">
    <source>
        <dbReference type="ARBA" id="ARBA00029644"/>
    </source>
</evidence>
<keyword evidence="14" id="KW-0496">Mitochondrion</keyword>
<dbReference type="SMART" id="SM00228">
    <property type="entry name" value="PDZ"/>
    <property type="match status" value="1"/>
</dbReference>
<evidence type="ECO:0000256" key="8">
    <source>
        <dbReference type="ARBA" id="ARBA00022692"/>
    </source>
</evidence>
<dbReference type="InterPro" id="IPR001478">
    <property type="entry name" value="PDZ"/>
</dbReference>
<dbReference type="SUPFAM" id="SSF50156">
    <property type="entry name" value="PDZ domain-like"/>
    <property type="match status" value="1"/>
</dbReference>
<dbReference type="InterPro" id="IPR036034">
    <property type="entry name" value="PDZ_sf"/>
</dbReference>
<keyword evidence="11" id="KW-0720">Serine protease</keyword>
<dbReference type="GO" id="GO:0004252">
    <property type="term" value="F:serine-type endopeptidase activity"/>
    <property type="evidence" value="ECO:0007669"/>
    <property type="project" value="InterPro"/>
</dbReference>
<name>A0A0L0CA47_LUCCU</name>
<dbReference type="PRINTS" id="PR00834">
    <property type="entry name" value="PROTEASES2C"/>
</dbReference>
<evidence type="ECO:0000256" key="13">
    <source>
        <dbReference type="ARBA" id="ARBA00022989"/>
    </source>
</evidence>
<keyword evidence="15" id="KW-0472">Membrane</keyword>
<dbReference type="Proteomes" id="UP000037069">
    <property type="component" value="Unassembled WGS sequence"/>
</dbReference>
<evidence type="ECO:0000256" key="12">
    <source>
        <dbReference type="ARBA" id="ARBA00022946"/>
    </source>
</evidence>
<keyword evidence="9" id="KW-0053">Apoptosis</keyword>
<keyword evidence="10" id="KW-0378">Hydrolase</keyword>
<dbReference type="SUPFAM" id="SSF50494">
    <property type="entry name" value="Trypsin-like serine proteases"/>
    <property type="match status" value="1"/>
</dbReference>
<dbReference type="Pfam" id="PF13180">
    <property type="entry name" value="PDZ_2"/>
    <property type="match status" value="1"/>
</dbReference>
<evidence type="ECO:0000259" key="19">
    <source>
        <dbReference type="PROSITE" id="PS50106"/>
    </source>
</evidence>
<evidence type="ECO:0000256" key="5">
    <source>
        <dbReference type="ARBA" id="ARBA00013033"/>
    </source>
</evidence>
<keyword evidence="16" id="KW-0865">Zymogen</keyword>
<evidence type="ECO:0000256" key="15">
    <source>
        <dbReference type="ARBA" id="ARBA00023136"/>
    </source>
</evidence>
<comment type="similarity">
    <text evidence="4">Belongs to the peptidase S1C family.</text>
</comment>
<dbReference type="Gene3D" id="2.40.10.120">
    <property type="match status" value="1"/>
</dbReference>
<evidence type="ECO:0000313" key="20">
    <source>
        <dbReference type="EMBL" id="KNC28319.1"/>
    </source>
</evidence>
<dbReference type="InterPro" id="IPR009003">
    <property type="entry name" value="Peptidase_S1_PA"/>
</dbReference>
<dbReference type="GO" id="GO:0043065">
    <property type="term" value="P:positive regulation of apoptotic process"/>
    <property type="evidence" value="ECO:0007669"/>
    <property type="project" value="TreeGrafter"/>
</dbReference>
<sequence length="428" mass="46924">MALQYLHKFTQLSKNVAHNTVMRSCIAATNFKFNVLLQRKLSTGQQKYGKYDGSRQQSKDKKWNTIVLSTAAAAGLGTLYWLNQQNDLQLLPAVEAKTLPNLTGRRKQYNFIADVVDVCANSVVYIEIKDTRHFDYFSGQPVTASNGSGFIIESNGTILTNAHVVINKPHTMVQVRLHDGRVFPAVIEDVDSSSDLAIIRINCKDLPVMRLGESSTLRSGEWVVALGSPLALSNTVTAGVISSTQRPSQELGLRNRDINYLQTDAAITFGNSGGPLVNLDGEAIGVNSMKVTAGISFAIPIDYVKLFLEKVSERRKQGSAGRPTHQAKRYMGITMLTLTNDILNELKNRSESLPPNLTHGVLVWKVIIGSPAHIGGLSPGDIVTHINKKEIKTSSDVYEALANNSKTLDITIFRGPKRLNLTITPEDP</sequence>
<comment type="caution">
    <text evidence="20">The sequence shown here is derived from an EMBL/GenBank/DDBJ whole genome shotgun (WGS) entry which is preliminary data.</text>
</comment>
<dbReference type="GO" id="GO:0006915">
    <property type="term" value="P:apoptotic process"/>
    <property type="evidence" value="ECO:0007669"/>
    <property type="project" value="UniProtKB-KW"/>
</dbReference>
<dbReference type="STRING" id="7375.A0A0L0CA47"/>
<dbReference type="Pfam" id="PF13365">
    <property type="entry name" value="Trypsin_2"/>
    <property type="match status" value="1"/>
</dbReference>
<evidence type="ECO:0000256" key="10">
    <source>
        <dbReference type="ARBA" id="ARBA00022801"/>
    </source>
</evidence>
<dbReference type="CDD" id="cd06785">
    <property type="entry name" value="cpPDZ_HtrA-like"/>
    <property type="match status" value="1"/>
</dbReference>
<proteinExistence type="inferred from homology"/>
<evidence type="ECO:0000256" key="11">
    <source>
        <dbReference type="ARBA" id="ARBA00022825"/>
    </source>
</evidence>
<keyword evidence="7 20" id="KW-0645">Protease</keyword>
<gene>
    <name evidence="20" type="ORF">FF38_06301</name>
</gene>
<dbReference type="GO" id="GO:0006508">
    <property type="term" value="P:proteolysis"/>
    <property type="evidence" value="ECO:0007669"/>
    <property type="project" value="UniProtKB-KW"/>
</dbReference>